<dbReference type="AlphaFoldDB" id="A0A0P0X2P7"/>
<dbReference type="PaxDb" id="39947-A0A0P0X2P7"/>
<gene>
    <name evidence="1" type="ordered locus">Os07g0148850</name>
    <name evidence="1" type="ORF">OSNPB_070148850</name>
</gene>
<dbReference type="Proteomes" id="UP000059680">
    <property type="component" value="Chromosome 7"/>
</dbReference>
<accession>A0A0P0X2P7</accession>
<dbReference type="EMBL" id="AP014963">
    <property type="protein sequence ID" value="BAT00069.1"/>
    <property type="molecule type" value="Genomic_DNA"/>
</dbReference>
<dbReference type="InParanoid" id="A0A0P0X2P7"/>
<evidence type="ECO:0000313" key="2">
    <source>
        <dbReference type="Proteomes" id="UP000059680"/>
    </source>
</evidence>
<reference evidence="1 2" key="3">
    <citation type="journal article" date="2013" name="Rice">
        <title>Improvement of the Oryza sativa Nipponbare reference genome using next generation sequence and optical map data.</title>
        <authorList>
            <person name="Kawahara Y."/>
            <person name="de la Bastide M."/>
            <person name="Hamilton J.P."/>
            <person name="Kanamori H."/>
            <person name="McCombie W.R."/>
            <person name="Ouyang S."/>
            <person name="Schwartz D.C."/>
            <person name="Tanaka T."/>
            <person name="Wu J."/>
            <person name="Zhou S."/>
            <person name="Childs K.L."/>
            <person name="Davidson R.M."/>
            <person name="Lin H."/>
            <person name="Quesada-Ocampo L."/>
            <person name="Vaillancourt B."/>
            <person name="Sakai H."/>
            <person name="Lee S.S."/>
            <person name="Kim J."/>
            <person name="Numa H."/>
            <person name="Itoh T."/>
            <person name="Buell C.R."/>
            <person name="Matsumoto T."/>
        </authorList>
    </citation>
    <scope>NUCLEOTIDE SEQUENCE [LARGE SCALE GENOMIC DNA]</scope>
    <source>
        <strain evidence="2">cv. Nipponbare</strain>
    </source>
</reference>
<keyword evidence="2" id="KW-1185">Reference proteome</keyword>
<evidence type="ECO:0000313" key="1">
    <source>
        <dbReference type="EMBL" id="BAT00069.1"/>
    </source>
</evidence>
<reference evidence="2" key="1">
    <citation type="journal article" date="2005" name="Nature">
        <title>The map-based sequence of the rice genome.</title>
        <authorList>
            <consortium name="International rice genome sequencing project (IRGSP)"/>
            <person name="Matsumoto T."/>
            <person name="Wu J."/>
            <person name="Kanamori H."/>
            <person name="Katayose Y."/>
            <person name="Fujisawa M."/>
            <person name="Namiki N."/>
            <person name="Mizuno H."/>
            <person name="Yamamoto K."/>
            <person name="Antonio B.A."/>
            <person name="Baba T."/>
            <person name="Sakata K."/>
            <person name="Nagamura Y."/>
            <person name="Aoki H."/>
            <person name="Arikawa K."/>
            <person name="Arita K."/>
            <person name="Bito T."/>
            <person name="Chiden Y."/>
            <person name="Fujitsuka N."/>
            <person name="Fukunaka R."/>
            <person name="Hamada M."/>
            <person name="Harada C."/>
            <person name="Hayashi A."/>
            <person name="Hijishita S."/>
            <person name="Honda M."/>
            <person name="Hosokawa S."/>
            <person name="Ichikawa Y."/>
            <person name="Idonuma A."/>
            <person name="Iijima M."/>
            <person name="Ikeda M."/>
            <person name="Ikeno M."/>
            <person name="Ito K."/>
            <person name="Ito S."/>
            <person name="Ito T."/>
            <person name="Ito Y."/>
            <person name="Ito Y."/>
            <person name="Iwabuchi A."/>
            <person name="Kamiya K."/>
            <person name="Karasawa W."/>
            <person name="Kurita K."/>
            <person name="Katagiri S."/>
            <person name="Kikuta A."/>
            <person name="Kobayashi H."/>
            <person name="Kobayashi N."/>
            <person name="Machita K."/>
            <person name="Maehara T."/>
            <person name="Masukawa M."/>
            <person name="Mizubayashi T."/>
            <person name="Mukai Y."/>
            <person name="Nagasaki H."/>
            <person name="Nagata Y."/>
            <person name="Naito S."/>
            <person name="Nakashima M."/>
            <person name="Nakama Y."/>
            <person name="Nakamichi Y."/>
            <person name="Nakamura M."/>
            <person name="Meguro A."/>
            <person name="Negishi M."/>
            <person name="Ohta I."/>
            <person name="Ohta T."/>
            <person name="Okamoto M."/>
            <person name="Ono N."/>
            <person name="Saji S."/>
            <person name="Sakaguchi M."/>
            <person name="Sakai K."/>
            <person name="Shibata M."/>
            <person name="Shimokawa T."/>
            <person name="Song J."/>
            <person name="Takazaki Y."/>
            <person name="Terasawa K."/>
            <person name="Tsugane M."/>
            <person name="Tsuji K."/>
            <person name="Ueda S."/>
            <person name="Waki K."/>
            <person name="Yamagata H."/>
            <person name="Yamamoto M."/>
            <person name="Yamamoto S."/>
            <person name="Yamane H."/>
            <person name="Yoshiki S."/>
            <person name="Yoshihara R."/>
            <person name="Yukawa K."/>
            <person name="Zhong H."/>
            <person name="Yano M."/>
            <person name="Yuan Q."/>
            <person name="Ouyang S."/>
            <person name="Liu J."/>
            <person name="Jones K.M."/>
            <person name="Gansberger K."/>
            <person name="Moffat K."/>
            <person name="Hill J."/>
            <person name="Bera J."/>
            <person name="Fadrosh D."/>
            <person name="Jin S."/>
            <person name="Johri S."/>
            <person name="Kim M."/>
            <person name="Overton L."/>
            <person name="Reardon M."/>
            <person name="Tsitrin T."/>
            <person name="Vuong H."/>
            <person name="Weaver B."/>
            <person name="Ciecko A."/>
            <person name="Tallon L."/>
            <person name="Jackson J."/>
            <person name="Pai G."/>
            <person name="Aken S.V."/>
            <person name="Utterback T."/>
            <person name="Reidmuller S."/>
            <person name="Feldblyum T."/>
            <person name="Hsiao J."/>
            <person name="Zismann V."/>
            <person name="Iobst S."/>
            <person name="de Vazeille A.R."/>
            <person name="Buell C.R."/>
            <person name="Ying K."/>
            <person name="Li Y."/>
            <person name="Lu T."/>
            <person name="Huang Y."/>
            <person name="Zhao Q."/>
            <person name="Feng Q."/>
            <person name="Zhang L."/>
            <person name="Zhu J."/>
            <person name="Weng Q."/>
            <person name="Mu J."/>
            <person name="Lu Y."/>
            <person name="Fan D."/>
            <person name="Liu Y."/>
            <person name="Guan J."/>
            <person name="Zhang Y."/>
            <person name="Yu S."/>
            <person name="Liu X."/>
            <person name="Zhang Y."/>
            <person name="Hong G."/>
            <person name="Han B."/>
            <person name="Choisne N."/>
            <person name="Demange N."/>
            <person name="Orjeda G."/>
            <person name="Samain S."/>
            <person name="Cattolico L."/>
            <person name="Pelletier E."/>
            <person name="Couloux A."/>
            <person name="Segurens B."/>
            <person name="Wincker P."/>
            <person name="D'Hont A."/>
            <person name="Scarpelli C."/>
            <person name="Weissenbach J."/>
            <person name="Salanoubat M."/>
            <person name="Quetier F."/>
            <person name="Yu Y."/>
            <person name="Kim H.R."/>
            <person name="Rambo T."/>
            <person name="Currie J."/>
            <person name="Collura K."/>
            <person name="Luo M."/>
            <person name="Yang T."/>
            <person name="Ammiraju J.S.S."/>
            <person name="Engler F."/>
            <person name="Soderlund C."/>
            <person name="Wing R.A."/>
            <person name="Palmer L.E."/>
            <person name="de la Bastide M."/>
            <person name="Spiegel L."/>
            <person name="Nascimento L."/>
            <person name="Zutavern T."/>
            <person name="O'Shaughnessy A."/>
            <person name="Dike S."/>
            <person name="Dedhia N."/>
            <person name="Preston R."/>
            <person name="Balija V."/>
            <person name="McCombie W.R."/>
            <person name="Chow T."/>
            <person name="Chen H."/>
            <person name="Chung M."/>
            <person name="Chen C."/>
            <person name="Shaw J."/>
            <person name="Wu H."/>
            <person name="Hsiao K."/>
            <person name="Chao Y."/>
            <person name="Chu M."/>
            <person name="Cheng C."/>
            <person name="Hour A."/>
            <person name="Lee P."/>
            <person name="Lin S."/>
            <person name="Lin Y."/>
            <person name="Liou J."/>
            <person name="Liu S."/>
            <person name="Hsing Y."/>
            <person name="Raghuvanshi S."/>
            <person name="Mohanty A."/>
            <person name="Bharti A.K."/>
            <person name="Gaur A."/>
            <person name="Gupta V."/>
            <person name="Kumar D."/>
            <person name="Ravi V."/>
            <person name="Vij S."/>
            <person name="Kapur A."/>
            <person name="Khurana P."/>
            <person name="Khurana P."/>
            <person name="Khurana J.P."/>
            <person name="Tyagi A.K."/>
            <person name="Gaikwad K."/>
            <person name="Singh A."/>
            <person name="Dalal V."/>
            <person name="Srivastava S."/>
            <person name="Dixit A."/>
            <person name="Pal A.K."/>
            <person name="Ghazi I.A."/>
            <person name="Yadav M."/>
            <person name="Pandit A."/>
            <person name="Bhargava A."/>
            <person name="Sureshbabu K."/>
            <person name="Batra K."/>
            <person name="Sharma T.R."/>
            <person name="Mohapatra T."/>
            <person name="Singh N.K."/>
            <person name="Messing J."/>
            <person name="Nelson A.B."/>
            <person name="Fuks G."/>
            <person name="Kavchok S."/>
            <person name="Keizer G."/>
            <person name="Linton E."/>
            <person name="Llaca V."/>
            <person name="Song R."/>
            <person name="Tanyolac B."/>
            <person name="Young S."/>
            <person name="Ho-Il K."/>
            <person name="Hahn J.H."/>
            <person name="Sangsakoo G."/>
            <person name="Vanavichit A."/>
            <person name="de Mattos Luiz.A.T."/>
            <person name="Zimmer P.D."/>
            <person name="Malone G."/>
            <person name="Dellagostin O."/>
            <person name="de Oliveira A.C."/>
            <person name="Bevan M."/>
            <person name="Bancroft I."/>
            <person name="Minx P."/>
            <person name="Cordum H."/>
            <person name="Wilson R."/>
            <person name="Cheng Z."/>
            <person name="Jin W."/>
            <person name="Jiang J."/>
            <person name="Leong S.A."/>
            <person name="Iwama H."/>
            <person name="Gojobori T."/>
            <person name="Itoh T."/>
            <person name="Niimura Y."/>
            <person name="Fujii Y."/>
            <person name="Habara T."/>
            <person name="Sakai H."/>
            <person name="Sato Y."/>
            <person name="Wilson G."/>
            <person name="Kumar K."/>
            <person name="McCouch S."/>
            <person name="Juretic N."/>
            <person name="Hoen D."/>
            <person name="Wright S."/>
            <person name="Bruskiewich R."/>
            <person name="Bureau T."/>
            <person name="Miyao A."/>
            <person name="Hirochika H."/>
            <person name="Nishikawa T."/>
            <person name="Kadowaki K."/>
            <person name="Sugiura M."/>
            <person name="Burr B."/>
            <person name="Sasaki T."/>
        </authorList>
    </citation>
    <scope>NUCLEOTIDE SEQUENCE [LARGE SCALE GENOMIC DNA]</scope>
    <source>
        <strain evidence="2">cv. Nipponbare</strain>
    </source>
</reference>
<proteinExistence type="predicted"/>
<sequence length="95" mass="10442">MEMHWALILGGDVEWEPQGELVDCSGHSWIAANVVGGDLMHVLSKKLTGIYSEQENGKEELCGAAGISAREWEIGIMWSSKKNGNLGIFQPQKNE</sequence>
<protein>
    <submittedName>
        <fullName evidence="1">Os07g0148850 protein</fullName>
    </submittedName>
</protein>
<reference evidence="1 2" key="2">
    <citation type="journal article" date="2013" name="Plant Cell Physiol.">
        <title>Rice Annotation Project Database (RAP-DB): an integrative and interactive database for rice genomics.</title>
        <authorList>
            <person name="Sakai H."/>
            <person name="Lee S.S."/>
            <person name="Tanaka T."/>
            <person name="Numa H."/>
            <person name="Kim J."/>
            <person name="Kawahara Y."/>
            <person name="Wakimoto H."/>
            <person name="Yang C.C."/>
            <person name="Iwamoto M."/>
            <person name="Abe T."/>
            <person name="Yamada Y."/>
            <person name="Muto A."/>
            <person name="Inokuchi H."/>
            <person name="Ikemura T."/>
            <person name="Matsumoto T."/>
            <person name="Sasaki T."/>
            <person name="Itoh T."/>
        </authorList>
    </citation>
    <scope>NUCLEOTIDE SEQUENCE [LARGE SCALE GENOMIC DNA]</scope>
    <source>
        <strain evidence="2">cv. Nipponbare</strain>
    </source>
</reference>
<name>A0A0P0X2P7_ORYSJ</name>
<organism evidence="1 2">
    <name type="scientific">Oryza sativa subsp. japonica</name>
    <name type="common">Rice</name>
    <dbReference type="NCBI Taxonomy" id="39947"/>
    <lineage>
        <taxon>Eukaryota</taxon>
        <taxon>Viridiplantae</taxon>
        <taxon>Streptophyta</taxon>
        <taxon>Embryophyta</taxon>
        <taxon>Tracheophyta</taxon>
        <taxon>Spermatophyta</taxon>
        <taxon>Magnoliopsida</taxon>
        <taxon>Liliopsida</taxon>
        <taxon>Poales</taxon>
        <taxon>Poaceae</taxon>
        <taxon>BOP clade</taxon>
        <taxon>Oryzoideae</taxon>
        <taxon>Oryzeae</taxon>
        <taxon>Oryzinae</taxon>
        <taxon>Oryza</taxon>
        <taxon>Oryza sativa</taxon>
    </lineage>
</organism>